<sequence>MYEGAVSDHMWLFRTAFAKGRGGERRVTGAWDRPCRGHRPTEDSRIALNRKDRERGAATAARSRTAGLPSLVSMSW</sequence>
<proteinExistence type="predicted"/>
<evidence type="ECO:0000313" key="3">
    <source>
        <dbReference type="Proteomes" id="UP000656732"/>
    </source>
</evidence>
<feature type="region of interest" description="Disordered" evidence="1">
    <location>
        <begin position="26"/>
        <end position="76"/>
    </location>
</feature>
<evidence type="ECO:0000313" key="2">
    <source>
        <dbReference type="EMBL" id="GGR09908.1"/>
    </source>
</evidence>
<comment type="caution">
    <text evidence="2">The sequence shown here is derived from an EMBL/GenBank/DDBJ whole genome shotgun (WGS) entry which is preliminary data.</text>
</comment>
<organism evidence="2 3">
    <name type="scientific">Streptomyces pilosus</name>
    <dbReference type="NCBI Taxonomy" id="28893"/>
    <lineage>
        <taxon>Bacteria</taxon>
        <taxon>Bacillati</taxon>
        <taxon>Actinomycetota</taxon>
        <taxon>Actinomycetes</taxon>
        <taxon>Kitasatosporales</taxon>
        <taxon>Streptomycetaceae</taxon>
        <taxon>Streptomyces</taxon>
    </lineage>
</organism>
<dbReference type="EMBL" id="BMTU01000024">
    <property type="protein sequence ID" value="GGR09908.1"/>
    <property type="molecule type" value="Genomic_DNA"/>
</dbReference>
<gene>
    <name evidence="2" type="ORF">GCM10010280_67050</name>
</gene>
<name>A0A918C720_9ACTN</name>
<keyword evidence="3" id="KW-1185">Reference proteome</keyword>
<feature type="compositionally biased region" description="Basic and acidic residues" evidence="1">
    <location>
        <begin position="26"/>
        <end position="56"/>
    </location>
</feature>
<accession>A0A918C720</accession>
<protein>
    <submittedName>
        <fullName evidence="2">Uncharacterized protein</fullName>
    </submittedName>
</protein>
<dbReference type="Proteomes" id="UP000656732">
    <property type="component" value="Unassembled WGS sequence"/>
</dbReference>
<reference evidence="2" key="2">
    <citation type="submission" date="2020-09" db="EMBL/GenBank/DDBJ databases">
        <authorList>
            <person name="Sun Q."/>
            <person name="Ohkuma M."/>
        </authorList>
    </citation>
    <scope>NUCLEOTIDE SEQUENCE</scope>
    <source>
        <strain evidence="2">JCM 4403</strain>
    </source>
</reference>
<dbReference type="AlphaFoldDB" id="A0A918C720"/>
<feature type="compositionally biased region" description="Low complexity" evidence="1">
    <location>
        <begin position="57"/>
        <end position="67"/>
    </location>
</feature>
<evidence type="ECO:0000256" key="1">
    <source>
        <dbReference type="SAM" id="MobiDB-lite"/>
    </source>
</evidence>
<reference evidence="2" key="1">
    <citation type="journal article" date="2014" name="Int. J. Syst. Evol. Microbiol.">
        <title>Complete genome sequence of Corynebacterium casei LMG S-19264T (=DSM 44701T), isolated from a smear-ripened cheese.</title>
        <authorList>
            <consortium name="US DOE Joint Genome Institute (JGI-PGF)"/>
            <person name="Walter F."/>
            <person name="Albersmeier A."/>
            <person name="Kalinowski J."/>
            <person name="Ruckert C."/>
        </authorList>
    </citation>
    <scope>NUCLEOTIDE SEQUENCE</scope>
    <source>
        <strain evidence="2">JCM 4403</strain>
    </source>
</reference>